<dbReference type="GO" id="GO:0003729">
    <property type="term" value="F:mRNA binding"/>
    <property type="evidence" value="ECO:0007669"/>
    <property type="project" value="TreeGrafter"/>
</dbReference>
<accession>A0A2G8LQT8</accession>
<dbReference type="Gene3D" id="3.10.590.10">
    <property type="entry name" value="ph1033 like domains"/>
    <property type="match status" value="1"/>
</dbReference>
<dbReference type="PROSITE" id="PS50882">
    <property type="entry name" value="YTH"/>
    <property type="match status" value="1"/>
</dbReference>
<evidence type="ECO:0000256" key="1">
    <source>
        <dbReference type="SAM" id="MobiDB-lite"/>
    </source>
</evidence>
<dbReference type="STRING" id="307972.A0A2G8LQT8"/>
<dbReference type="PANTHER" id="PTHR12357">
    <property type="entry name" value="YTH YT521-B HOMOLOGY DOMAIN-CONTAINING"/>
    <property type="match status" value="1"/>
</dbReference>
<gene>
    <name evidence="3" type="ORF">BSL78_00491</name>
</gene>
<dbReference type="EMBL" id="MRZV01000009">
    <property type="protein sequence ID" value="PIK62595.1"/>
    <property type="molecule type" value="Genomic_DNA"/>
</dbReference>
<evidence type="ECO:0000313" key="3">
    <source>
        <dbReference type="EMBL" id="PIK62595.1"/>
    </source>
</evidence>
<feature type="compositionally biased region" description="Basic and acidic residues" evidence="1">
    <location>
        <begin position="162"/>
        <end position="189"/>
    </location>
</feature>
<feature type="domain" description="YTH" evidence="2">
    <location>
        <begin position="230"/>
        <end position="367"/>
    </location>
</feature>
<organism evidence="3 4">
    <name type="scientific">Stichopus japonicus</name>
    <name type="common">Sea cucumber</name>
    <dbReference type="NCBI Taxonomy" id="307972"/>
    <lineage>
        <taxon>Eukaryota</taxon>
        <taxon>Metazoa</taxon>
        <taxon>Echinodermata</taxon>
        <taxon>Eleutherozoa</taxon>
        <taxon>Echinozoa</taxon>
        <taxon>Holothuroidea</taxon>
        <taxon>Aspidochirotacea</taxon>
        <taxon>Aspidochirotida</taxon>
        <taxon>Stichopodidae</taxon>
        <taxon>Apostichopus</taxon>
    </lineage>
</organism>
<dbReference type="AlphaFoldDB" id="A0A2G8LQT8"/>
<feature type="compositionally biased region" description="Basic residues" evidence="1">
    <location>
        <begin position="51"/>
        <end position="60"/>
    </location>
</feature>
<dbReference type="GO" id="GO:0000381">
    <property type="term" value="P:regulation of alternative mRNA splicing, via spliceosome"/>
    <property type="evidence" value="ECO:0007669"/>
    <property type="project" value="TreeGrafter"/>
</dbReference>
<evidence type="ECO:0000313" key="4">
    <source>
        <dbReference type="Proteomes" id="UP000230750"/>
    </source>
</evidence>
<protein>
    <submittedName>
        <fullName evidence="3">Putative YTH domain-containing protein 1 isoform X3</fullName>
    </submittedName>
</protein>
<dbReference type="GO" id="GO:0000398">
    <property type="term" value="P:mRNA splicing, via spliceosome"/>
    <property type="evidence" value="ECO:0007669"/>
    <property type="project" value="TreeGrafter"/>
</dbReference>
<feature type="compositionally biased region" description="Low complexity" evidence="1">
    <location>
        <begin position="35"/>
        <end position="50"/>
    </location>
</feature>
<feature type="compositionally biased region" description="Basic and acidic residues" evidence="1">
    <location>
        <begin position="66"/>
        <end position="113"/>
    </location>
</feature>
<dbReference type="InterPro" id="IPR007275">
    <property type="entry name" value="YTH_domain"/>
</dbReference>
<proteinExistence type="predicted"/>
<dbReference type="InterPro" id="IPR045168">
    <property type="entry name" value="YTH_prot"/>
</dbReference>
<sequence>MTTKDAGSSKGDGDVDVLTDIMGSVDGDEFAEEVNPPNNSLSPPASGPKKGTAKNSKKKAAAAGKKAAEQTSDKDTAKPEEEKEKKPSEVAKTETAKETGQKAKVKEETKAKTSEPLVGTHPTTNAVSEDSDEDLPENFEGYDTRSEASSSSFDSQSSISSNDEKAGKSGVQSEEKPKKSDTKKTDHQGDQSTESPDGDAADSDGNRKRNHSPIVFDKDEEKEEPPPLPGPGMYGGSFNALLLLIGVSKGVWSTLPYNEQRLNQAYRECRHVLLVFSVRESGKFQGFARLRSESRRDGPQVNWVLPTGMNRSMLGSVFKVDWITRHELSFLNCAHLYNAWNDNKPVKIGRDGQEVDPNTGEALCRLFPQDEHINVIEILRDARRRRREEAFRRREPLSGEADVGSNSNVISVSSNIYYVYPHRTKSQPVPAGAA</sequence>
<dbReference type="GO" id="GO:1990247">
    <property type="term" value="F:N6-methyladenosine-containing RNA reader activity"/>
    <property type="evidence" value="ECO:0007669"/>
    <property type="project" value="TreeGrafter"/>
</dbReference>
<keyword evidence="4" id="KW-1185">Reference proteome</keyword>
<comment type="caution">
    <text evidence="3">The sequence shown here is derived from an EMBL/GenBank/DDBJ whole genome shotgun (WGS) entry which is preliminary data.</text>
</comment>
<feature type="region of interest" description="Disordered" evidence="1">
    <location>
        <begin position="1"/>
        <end position="232"/>
    </location>
</feature>
<dbReference type="Proteomes" id="UP000230750">
    <property type="component" value="Unassembled WGS sequence"/>
</dbReference>
<feature type="compositionally biased region" description="Low complexity" evidence="1">
    <location>
        <begin position="147"/>
        <end position="161"/>
    </location>
</feature>
<dbReference type="OrthoDB" id="5842105at2759"/>
<dbReference type="GO" id="GO:0005654">
    <property type="term" value="C:nucleoplasm"/>
    <property type="evidence" value="ECO:0007669"/>
    <property type="project" value="TreeGrafter"/>
</dbReference>
<evidence type="ECO:0000259" key="2">
    <source>
        <dbReference type="PROSITE" id="PS50882"/>
    </source>
</evidence>
<dbReference type="Pfam" id="PF04146">
    <property type="entry name" value="YTH"/>
    <property type="match status" value="1"/>
</dbReference>
<reference evidence="3 4" key="1">
    <citation type="journal article" date="2017" name="PLoS Biol.">
        <title>The sea cucumber genome provides insights into morphological evolution and visceral regeneration.</title>
        <authorList>
            <person name="Zhang X."/>
            <person name="Sun L."/>
            <person name="Yuan J."/>
            <person name="Sun Y."/>
            <person name="Gao Y."/>
            <person name="Zhang L."/>
            <person name="Li S."/>
            <person name="Dai H."/>
            <person name="Hamel J.F."/>
            <person name="Liu C."/>
            <person name="Yu Y."/>
            <person name="Liu S."/>
            <person name="Lin W."/>
            <person name="Guo K."/>
            <person name="Jin S."/>
            <person name="Xu P."/>
            <person name="Storey K.B."/>
            <person name="Huan P."/>
            <person name="Zhang T."/>
            <person name="Zhou Y."/>
            <person name="Zhang J."/>
            <person name="Lin C."/>
            <person name="Li X."/>
            <person name="Xing L."/>
            <person name="Huo D."/>
            <person name="Sun M."/>
            <person name="Wang L."/>
            <person name="Mercier A."/>
            <person name="Li F."/>
            <person name="Yang H."/>
            <person name="Xiang J."/>
        </authorList>
    </citation>
    <scope>NUCLEOTIDE SEQUENCE [LARGE SCALE GENOMIC DNA]</scope>
    <source>
        <strain evidence="3">Shaxun</strain>
        <tissue evidence="3">Muscle</tissue>
    </source>
</reference>
<name>A0A2G8LQT8_STIJA</name>
<dbReference type="CDD" id="cd21134">
    <property type="entry name" value="YTH"/>
    <property type="match status" value="1"/>
</dbReference>
<dbReference type="PANTHER" id="PTHR12357:SF3">
    <property type="entry name" value="YTH DOMAIN-CONTAINING PROTEIN 1"/>
    <property type="match status" value="1"/>
</dbReference>